<dbReference type="AlphaFoldDB" id="A0AAE7NZV7"/>
<protein>
    <submittedName>
        <fullName evidence="1">Uncharacterized protein</fullName>
    </submittedName>
</protein>
<evidence type="ECO:0000313" key="1">
    <source>
        <dbReference type="EMBL" id="QOZ73471.1"/>
    </source>
</evidence>
<evidence type="ECO:0000313" key="2">
    <source>
        <dbReference type="Proteomes" id="UP000594015"/>
    </source>
</evidence>
<reference evidence="1 2" key="1">
    <citation type="submission" date="2018-06" db="EMBL/GenBank/DDBJ databases">
        <title>Comparative genomics of Bradyrhizobium nodulating Arachidis hypogaea.</title>
        <authorList>
            <person name="Li Y."/>
        </authorList>
    </citation>
    <scope>NUCLEOTIDE SEQUENCE [LARGE SCALE GENOMIC DNA]</scope>
    <source>
        <strain evidence="1 2">CCBAU 051107</strain>
    </source>
</reference>
<accession>A0AAE7NZV7</accession>
<dbReference type="EMBL" id="CP030050">
    <property type="protein sequence ID" value="QOZ73471.1"/>
    <property type="molecule type" value="Genomic_DNA"/>
</dbReference>
<proteinExistence type="predicted"/>
<name>A0AAE7NZV7_9BRAD</name>
<dbReference type="Proteomes" id="UP000594015">
    <property type="component" value="Chromosome"/>
</dbReference>
<dbReference type="KEGG" id="barh:WN72_19900"/>
<organism evidence="1 2">
    <name type="scientific">Bradyrhizobium arachidis</name>
    <dbReference type="NCBI Taxonomy" id="858423"/>
    <lineage>
        <taxon>Bacteria</taxon>
        <taxon>Pseudomonadati</taxon>
        <taxon>Pseudomonadota</taxon>
        <taxon>Alphaproteobacteria</taxon>
        <taxon>Hyphomicrobiales</taxon>
        <taxon>Nitrobacteraceae</taxon>
        <taxon>Bradyrhizobium</taxon>
    </lineage>
</organism>
<sequence length="142" mass="15719">MCCAGVLSEGDFRQAESLRPLFANLMNDLVATAKRPDVSSGDADCVNSAIRELLQISDELASYEYLITMEKDLIDFGDKNPMRDIVKFAVDKSSAILMSERKRLVQISERCTKYPLGQGKIEQALTIIDTTTGILASIRARL</sequence>
<gene>
    <name evidence="1" type="ORF">WN72_19900</name>
</gene>